<keyword evidence="4" id="KW-0547">Nucleotide-binding</keyword>
<dbReference type="EC" id="2.7.11.1" evidence="1"/>
<dbReference type="GO" id="GO:0004674">
    <property type="term" value="F:protein serine/threonine kinase activity"/>
    <property type="evidence" value="ECO:0007669"/>
    <property type="project" value="UniProtKB-KW"/>
</dbReference>
<dbReference type="HOGENOM" id="CLU_000288_81_1_1"/>
<dbReference type="GO" id="GO:0050684">
    <property type="term" value="P:regulation of mRNA processing"/>
    <property type="evidence" value="ECO:0007669"/>
    <property type="project" value="TreeGrafter"/>
</dbReference>
<keyword evidence="6" id="KW-0067">ATP-binding</keyword>
<reference evidence="11" key="1">
    <citation type="submission" date="2009-05" db="EMBL/GenBank/DDBJ databases">
        <title>The genome sequence of Ajellomyces capsulatus strain H143.</title>
        <authorList>
            <person name="Champion M."/>
            <person name="Cuomo C.A."/>
            <person name="Ma L.-J."/>
            <person name="Henn M.R."/>
            <person name="Sil A."/>
            <person name="Goldman B."/>
            <person name="Young S.K."/>
            <person name="Kodira C.D."/>
            <person name="Zeng Q."/>
            <person name="Koehrsen M."/>
            <person name="Alvarado L."/>
            <person name="Berlin A.M."/>
            <person name="Borenstein D."/>
            <person name="Chen Z."/>
            <person name="Engels R."/>
            <person name="Freedman E."/>
            <person name="Gellesch M."/>
            <person name="Goldberg J."/>
            <person name="Griggs A."/>
            <person name="Gujja S."/>
            <person name="Heiman D.I."/>
            <person name="Hepburn T.A."/>
            <person name="Howarth C."/>
            <person name="Jen D."/>
            <person name="Larson L."/>
            <person name="Lewis B."/>
            <person name="Mehta T."/>
            <person name="Park D."/>
            <person name="Pearson M."/>
            <person name="Roberts A."/>
            <person name="Saif S."/>
            <person name="Shea T.D."/>
            <person name="Shenoy N."/>
            <person name="Sisk P."/>
            <person name="Stolte C."/>
            <person name="Sykes S."/>
            <person name="Walk T."/>
            <person name="White J."/>
            <person name="Yandava C."/>
            <person name="Klein B."/>
            <person name="McEwen J.G."/>
            <person name="Puccia R."/>
            <person name="Goldman G.H."/>
            <person name="Felipe M.S."/>
            <person name="Nino-Vega G."/>
            <person name="San-Blas G."/>
            <person name="Taylor J.W."/>
            <person name="Mendoza L."/>
            <person name="Galagan J.E."/>
            <person name="Nusbaum C."/>
            <person name="Birren B.W."/>
        </authorList>
    </citation>
    <scope>NUCLEOTIDE SEQUENCE [LARGE SCALE GENOMIC DNA]</scope>
    <source>
        <strain evidence="11">H143</strain>
    </source>
</reference>
<evidence type="ECO:0000313" key="11">
    <source>
        <dbReference type="Proteomes" id="UP000002624"/>
    </source>
</evidence>
<evidence type="ECO:0000259" key="9">
    <source>
        <dbReference type="PROSITE" id="PS50011"/>
    </source>
</evidence>
<organism evidence="10 11">
    <name type="scientific">Ajellomyces capsulatus (strain H143)</name>
    <name type="common">Darling's disease fungus</name>
    <name type="synonym">Histoplasma capsulatum</name>
    <dbReference type="NCBI Taxonomy" id="544712"/>
    <lineage>
        <taxon>Eukaryota</taxon>
        <taxon>Fungi</taxon>
        <taxon>Dikarya</taxon>
        <taxon>Ascomycota</taxon>
        <taxon>Pezizomycotina</taxon>
        <taxon>Eurotiomycetes</taxon>
        <taxon>Eurotiomycetidae</taxon>
        <taxon>Onygenales</taxon>
        <taxon>Ajellomycetaceae</taxon>
        <taxon>Histoplasma</taxon>
    </lineage>
</organism>
<feature type="domain" description="Protein kinase" evidence="9">
    <location>
        <begin position="52"/>
        <end position="389"/>
    </location>
</feature>
<dbReference type="PANTHER" id="PTHR47634">
    <property type="entry name" value="PROTEIN KINASE DOMAIN-CONTAINING PROTEIN-RELATED"/>
    <property type="match status" value="1"/>
</dbReference>
<comment type="catalytic activity">
    <reaction evidence="8">
        <text>L-seryl-[protein] + ATP = O-phospho-L-seryl-[protein] + ADP + H(+)</text>
        <dbReference type="Rhea" id="RHEA:17989"/>
        <dbReference type="Rhea" id="RHEA-COMP:9863"/>
        <dbReference type="Rhea" id="RHEA-COMP:11604"/>
        <dbReference type="ChEBI" id="CHEBI:15378"/>
        <dbReference type="ChEBI" id="CHEBI:29999"/>
        <dbReference type="ChEBI" id="CHEBI:30616"/>
        <dbReference type="ChEBI" id="CHEBI:83421"/>
        <dbReference type="ChEBI" id="CHEBI:456216"/>
        <dbReference type="EC" id="2.7.11.1"/>
    </reaction>
</comment>
<dbReference type="GO" id="GO:0000245">
    <property type="term" value="P:spliceosomal complex assembly"/>
    <property type="evidence" value="ECO:0007669"/>
    <property type="project" value="TreeGrafter"/>
</dbReference>
<dbReference type="GO" id="GO:0005737">
    <property type="term" value="C:cytoplasm"/>
    <property type="evidence" value="ECO:0007669"/>
    <property type="project" value="TreeGrafter"/>
</dbReference>
<proteinExistence type="predicted"/>
<evidence type="ECO:0000313" key="10">
    <source>
        <dbReference type="EMBL" id="EER36769.1"/>
    </source>
</evidence>
<evidence type="ECO:0000256" key="3">
    <source>
        <dbReference type="ARBA" id="ARBA00022679"/>
    </source>
</evidence>
<dbReference type="GO" id="GO:0005524">
    <property type="term" value="F:ATP binding"/>
    <property type="evidence" value="ECO:0007669"/>
    <property type="project" value="UniProtKB-KW"/>
</dbReference>
<keyword evidence="5 10" id="KW-0418">Kinase</keyword>
<gene>
    <name evidence="10" type="ORF">HCDG_09200</name>
</gene>
<dbReference type="SUPFAM" id="SSF56112">
    <property type="entry name" value="Protein kinase-like (PK-like)"/>
    <property type="match status" value="1"/>
</dbReference>
<dbReference type="Pfam" id="PF00069">
    <property type="entry name" value="Pkinase"/>
    <property type="match status" value="2"/>
</dbReference>
<evidence type="ECO:0000256" key="4">
    <source>
        <dbReference type="ARBA" id="ARBA00022741"/>
    </source>
</evidence>
<evidence type="ECO:0000256" key="7">
    <source>
        <dbReference type="ARBA" id="ARBA00047899"/>
    </source>
</evidence>
<dbReference type="GO" id="GO:0005634">
    <property type="term" value="C:nucleus"/>
    <property type="evidence" value="ECO:0007669"/>
    <property type="project" value="TreeGrafter"/>
</dbReference>
<dbReference type="Gene3D" id="1.10.510.10">
    <property type="entry name" value="Transferase(Phosphotransferase) domain 1"/>
    <property type="match status" value="1"/>
</dbReference>
<comment type="catalytic activity">
    <reaction evidence="7">
        <text>L-threonyl-[protein] + ATP = O-phospho-L-threonyl-[protein] + ADP + H(+)</text>
        <dbReference type="Rhea" id="RHEA:46608"/>
        <dbReference type="Rhea" id="RHEA-COMP:11060"/>
        <dbReference type="Rhea" id="RHEA-COMP:11605"/>
        <dbReference type="ChEBI" id="CHEBI:15378"/>
        <dbReference type="ChEBI" id="CHEBI:30013"/>
        <dbReference type="ChEBI" id="CHEBI:30616"/>
        <dbReference type="ChEBI" id="CHEBI:61977"/>
        <dbReference type="ChEBI" id="CHEBI:456216"/>
        <dbReference type="EC" id="2.7.11.1"/>
    </reaction>
</comment>
<dbReference type="PANTHER" id="PTHR47634:SF9">
    <property type="entry name" value="PROTEIN KINASE DOMAIN-CONTAINING PROTEIN-RELATED"/>
    <property type="match status" value="1"/>
</dbReference>
<evidence type="ECO:0000256" key="6">
    <source>
        <dbReference type="ARBA" id="ARBA00022840"/>
    </source>
</evidence>
<dbReference type="STRING" id="544712.C6HSL9"/>
<dbReference type="VEuPathDB" id="FungiDB:HCDG_09200"/>
<dbReference type="InterPro" id="IPR051334">
    <property type="entry name" value="SRPK"/>
</dbReference>
<dbReference type="Gene3D" id="3.30.200.20">
    <property type="entry name" value="Phosphorylase Kinase, domain 1"/>
    <property type="match status" value="1"/>
</dbReference>
<dbReference type="OrthoDB" id="4205868at2759"/>
<evidence type="ECO:0000256" key="2">
    <source>
        <dbReference type="ARBA" id="ARBA00022527"/>
    </source>
</evidence>
<dbReference type="EMBL" id="GG692438">
    <property type="protein sequence ID" value="EER36769.1"/>
    <property type="molecule type" value="Genomic_DNA"/>
</dbReference>
<evidence type="ECO:0000256" key="8">
    <source>
        <dbReference type="ARBA" id="ARBA00048679"/>
    </source>
</evidence>
<evidence type="ECO:0000256" key="5">
    <source>
        <dbReference type="ARBA" id="ARBA00022777"/>
    </source>
</evidence>
<dbReference type="AlphaFoldDB" id="C6HSL9"/>
<name>C6HSL9_AJECH</name>
<dbReference type="Proteomes" id="UP000002624">
    <property type="component" value="Unassembled WGS sequence"/>
</dbReference>
<protein>
    <recommendedName>
        <fullName evidence="1">non-specific serine/threonine protein kinase</fullName>
        <ecNumber evidence="1">2.7.11.1</ecNumber>
    </recommendedName>
</protein>
<sequence length="399" mass="45960">MSSQRPLEPQIFPSTGFELIDPSVLLEEETIPNYMPQRFYPVRIGQIFNQQYQVVGKLGYGASSTVWLCRDLVGHDYVTLKIYTNSSRTQRELPIYKHLEKVQSNHAGRQCLRFLLDSFEVTGPDGVHICLIHQPLGMSLYELKMRARGKVFSKDVLRPAIRQLLAAVDYLHKEAHIIHTDLQPNNVLMGIDDTSVFTEYENDELEHPVPRKVVADRTIYLSRPLPFTFGPPVLCDLGEARLGDEEHQDDIMPDVYRAPEVIIGMKWGYKVDIWNVAMVVWDLFEPDHLFKARNSKGQYDDAYHLAQMVAVLGPPPLDFIKRSTNSLKYWDENGDWRGLAPIPPISLETLEQRLTGDDQERFLHFLRQMLCWKPEERPTAEEAIFAPWMMEGLFDSSDG</sequence>
<dbReference type="PROSITE" id="PS50011">
    <property type="entry name" value="PROTEIN_KINASE_DOM"/>
    <property type="match status" value="1"/>
</dbReference>
<dbReference type="InterPro" id="IPR011009">
    <property type="entry name" value="Kinase-like_dom_sf"/>
</dbReference>
<dbReference type="OMA" id="DHAGQSC"/>
<keyword evidence="2" id="KW-0723">Serine/threonine-protein kinase</keyword>
<evidence type="ECO:0000256" key="1">
    <source>
        <dbReference type="ARBA" id="ARBA00012513"/>
    </source>
</evidence>
<accession>C6HSL9</accession>
<dbReference type="InterPro" id="IPR000719">
    <property type="entry name" value="Prot_kinase_dom"/>
</dbReference>
<dbReference type="SMART" id="SM00220">
    <property type="entry name" value="S_TKc"/>
    <property type="match status" value="1"/>
</dbReference>
<keyword evidence="3" id="KW-0808">Transferase</keyword>